<evidence type="ECO:0000313" key="3">
    <source>
        <dbReference type="EMBL" id="TDA38079.1"/>
    </source>
</evidence>
<dbReference type="InterPro" id="IPR004323">
    <property type="entry name" value="Ion_tolerance_CutA"/>
</dbReference>
<proteinExistence type="inferred from homology"/>
<dbReference type="PANTHER" id="PTHR23419">
    <property type="entry name" value="DIVALENT CATION TOLERANCE CUTA-RELATED"/>
    <property type="match status" value="1"/>
</dbReference>
<evidence type="ECO:0000313" key="4">
    <source>
        <dbReference type="Proteomes" id="UP000316080"/>
    </source>
</evidence>
<protein>
    <submittedName>
        <fullName evidence="3">Divalent-cation tolerance protein CutA</fullName>
    </submittedName>
</protein>
<dbReference type="EMBL" id="QNVI01000060">
    <property type="protein sequence ID" value="TDA38079.1"/>
    <property type="molecule type" value="Genomic_DNA"/>
</dbReference>
<comment type="caution">
    <text evidence="3">The sequence shown here is derived from an EMBL/GenBank/DDBJ whole genome shotgun (WGS) entry which is preliminary data.</text>
</comment>
<name>A0A523BAV4_9CREN</name>
<accession>A0A523BAV4</accession>
<organism evidence="3 5">
    <name type="scientific">Thermoproteota archaeon</name>
    <dbReference type="NCBI Taxonomy" id="2056631"/>
    <lineage>
        <taxon>Archaea</taxon>
        <taxon>Thermoproteota</taxon>
    </lineage>
</organism>
<dbReference type="Pfam" id="PF03091">
    <property type="entry name" value="CutA1"/>
    <property type="match status" value="1"/>
</dbReference>
<dbReference type="PANTHER" id="PTHR23419:SF8">
    <property type="entry name" value="FI09726P"/>
    <property type="match status" value="1"/>
</dbReference>
<reference evidence="3 5" key="1">
    <citation type="journal article" date="2019" name="Nat. Microbiol.">
        <title>Expanding anaerobic alkane metabolism in the domain of Archaea.</title>
        <authorList>
            <person name="Wang Y."/>
            <person name="Wegener G."/>
            <person name="Hou J."/>
            <person name="Wang F."/>
            <person name="Xiao X."/>
        </authorList>
    </citation>
    <scope>NUCLEOTIDE SEQUENCE [LARGE SCALE GENOMIC DNA]</scope>
    <source>
        <strain evidence="3">WYZ-LMO11</strain>
    </source>
</reference>
<evidence type="ECO:0000313" key="2">
    <source>
        <dbReference type="EMBL" id="RZN57340.1"/>
    </source>
</evidence>
<dbReference type="InterPro" id="IPR015867">
    <property type="entry name" value="N-reg_PII/ATP_PRibTrfase_C"/>
</dbReference>
<dbReference type="InterPro" id="IPR011322">
    <property type="entry name" value="N-reg_PII-like_a/b"/>
</dbReference>
<dbReference type="EMBL" id="RXIH01000008">
    <property type="protein sequence ID" value="RZN57340.1"/>
    <property type="molecule type" value="Genomic_DNA"/>
</dbReference>
<dbReference type="Proteomes" id="UP000317265">
    <property type="component" value="Unassembled WGS sequence"/>
</dbReference>
<dbReference type="Proteomes" id="UP000316080">
    <property type="component" value="Unassembled WGS sequence"/>
</dbReference>
<dbReference type="GO" id="GO:0010038">
    <property type="term" value="P:response to metal ion"/>
    <property type="evidence" value="ECO:0007669"/>
    <property type="project" value="InterPro"/>
</dbReference>
<sequence>MYSMVFITVGNEDEAKRIAKKLLEERLAACVNIIKDVKSYFLWKGEIDKAEEYLLIIKTIANKVNDIIKRVKEIHSYQVPEIIWINLSGGSEDYLNWINEELR</sequence>
<dbReference type="GO" id="GO:0005507">
    <property type="term" value="F:copper ion binding"/>
    <property type="evidence" value="ECO:0007669"/>
    <property type="project" value="TreeGrafter"/>
</dbReference>
<gene>
    <name evidence="3" type="ORF">DSO09_05305</name>
    <name evidence="2" type="ORF">EF809_01110</name>
</gene>
<reference evidence="2 4" key="2">
    <citation type="journal article" date="2019" name="Nat. Microbiol.">
        <title>Wide diversity of methane and short-chain alkane metabolisms in uncultured archaea.</title>
        <authorList>
            <person name="Borrel G."/>
            <person name="Adam P.S."/>
            <person name="McKay L.J."/>
            <person name="Chen L.X."/>
            <person name="Sierra-Garcia I.N."/>
            <person name="Sieber C.M."/>
            <person name="Letourneur Q."/>
            <person name="Ghozlane A."/>
            <person name="Andersen G.L."/>
            <person name="Li W.J."/>
            <person name="Hallam S.J."/>
            <person name="Muyzer G."/>
            <person name="de Oliveira V.M."/>
            <person name="Inskeep W.P."/>
            <person name="Banfield J.F."/>
            <person name="Gribaldo S."/>
        </authorList>
    </citation>
    <scope>NUCLEOTIDE SEQUENCE [LARGE SCALE GENOMIC DNA]</scope>
    <source>
        <strain evidence="2">Verst-YHS</strain>
    </source>
</reference>
<evidence type="ECO:0000256" key="1">
    <source>
        <dbReference type="ARBA" id="ARBA00010169"/>
    </source>
</evidence>
<dbReference type="AlphaFoldDB" id="A0A523BAV4"/>
<evidence type="ECO:0000313" key="5">
    <source>
        <dbReference type="Proteomes" id="UP000317265"/>
    </source>
</evidence>
<dbReference type="SUPFAM" id="SSF54913">
    <property type="entry name" value="GlnB-like"/>
    <property type="match status" value="1"/>
</dbReference>
<dbReference type="Gene3D" id="3.30.70.120">
    <property type="match status" value="1"/>
</dbReference>
<comment type="similarity">
    <text evidence="1">Belongs to the CutA family.</text>
</comment>